<proteinExistence type="predicted"/>
<dbReference type="InterPro" id="IPR036634">
    <property type="entry name" value="PRD_sf"/>
</dbReference>
<feature type="domain" description="PRD" evidence="2">
    <location>
        <begin position="83"/>
        <end position="188"/>
    </location>
</feature>
<dbReference type="GO" id="GO:0006355">
    <property type="term" value="P:regulation of DNA-templated transcription"/>
    <property type="evidence" value="ECO:0007669"/>
    <property type="project" value="InterPro"/>
</dbReference>
<organism evidence="3 5">
    <name type="scientific">Eisenbergiella massiliensis</name>
    <dbReference type="NCBI Taxonomy" id="1720294"/>
    <lineage>
        <taxon>Bacteria</taxon>
        <taxon>Bacillati</taxon>
        <taxon>Bacillota</taxon>
        <taxon>Clostridia</taxon>
        <taxon>Lachnospirales</taxon>
        <taxon>Lachnospiraceae</taxon>
        <taxon>Eisenbergiella</taxon>
    </lineage>
</organism>
<protein>
    <submittedName>
        <fullName evidence="3">PRD domain-containing protein</fullName>
    </submittedName>
</protein>
<dbReference type="PANTHER" id="PTHR30185">
    <property type="entry name" value="CRYPTIC BETA-GLUCOSIDE BGL OPERON ANTITERMINATOR"/>
    <property type="match status" value="1"/>
</dbReference>
<dbReference type="SUPFAM" id="SSF50151">
    <property type="entry name" value="SacY-like RNA-binding domain"/>
    <property type="match status" value="1"/>
</dbReference>
<dbReference type="SUPFAM" id="SSF63520">
    <property type="entry name" value="PTS-regulatory domain, PRD"/>
    <property type="match status" value="2"/>
</dbReference>
<dbReference type="Proteomes" id="UP000260812">
    <property type="component" value="Unassembled WGS sequence"/>
</dbReference>
<dbReference type="GO" id="GO:0003723">
    <property type="term" value="F:RNA binding"/>
    <property type="evidence" value="ECO:0007669"/>
    <property type="project" value="InterPro"/>
</dbReference>
<dbReference type="OrthoDB" id="9813552at2"/>
<dbReference type="EMBL" id="QVLV01000014">
    <property type="protein sequence ID" value="RGE57747.1"/>
    <property type="molecule type" value="Genomic_DNA"/>
</dbReference>
<dbReference type="Proteomes" id="UP000261166">
    <property type="component" value="Unassembled WGS sequence"/>
</dbReference>
<evidence type="ECO:0000313" key="5">
    <source>
        <dbReference type="Proteomes" id="UP000260812"/>
    </source>
</evidence>
<keyword evidence="1" id="KW-0677">Repeat</keyword>
<dbReference type="Pfam" id="PF00874">
    <property type="entry name" value="PRD"/>
    <property type="match status" value="1"/>
</dbReference>
<keyword evidence="5" id="KW-1185">Reference proteome</keyword>
<dbReference type="SMART" id="SM01061">
    <property type="entry name" value="CAT_RBD"/>
    <property type="match status" value="1"/>
</dbReference>
<feature type="domain" description="PRD" evidence="2">
    <location>
        <begin position="189"/>
        <end position="298"/>
    </location>
</feature>
<dbReference type="AlphaFoldDB" id="A0A3E3I0K9"/>
<sequence>MTSHKPALNPESPKQRTGMIIGKIINNNVISSWDQDGSEIIIMGRGLGFQKKTGQEVAEDGIEKIFRLESKDVRERFKDLLASMPLEYIQVSADIISYARKNLNTKLSQNVYLTLTDHIGFAIERFKDGMDFSNALYREIKRFYPQEFEIGMHALLLIEERTGIRLPDDEAASIAIHLVDAEFDIKVRDTWAMTNMIQSMMELLENNLKLPPEDSLYRDRLASNLKFLAHRMLLLPPAEGREDIVFSNFVKNHCAGDYALAEKVKKHVKEQYGCDMTEEEQIYLALQLKQAGGFTDTIQTKGKQES</sequence>
<dbReference type="PROSITE" id="PS51372">
    <property type="entry name" value="PRD_2"/>
    <property type="match status" value="2"/>
</dbReference>
<evidence type="ECO:0000259" key="2">
    <source>
        <dbReference type="PROSITE" id="PS51372"/>
    </source>
</evidence>
<evidence type="ECO:0000313" key="4">
    <source>
        <dbReference type="EMBL" id="RGE67574.1"/>
    </source>
</evidence>
<evidence type="ECO:0000313" key="3">
    <source>
        <dbReference type="EMBL" id="RGE57747.1"/>
    </source>
</evidence>
<dbReference type="InterPro" id="IPR050661">
    <property type="entry name" value="BglG_antiterminators"/>
</dbReference>
<evidence type="ECO:0000313" key="6">
    <source>
        <dbReference type="Proteomes" id="UP000261166"/>
    </source>
</evidence>
<dbReference type="InterPro" id="IPR036650">
    <property type="entry name" value="CAT_RNA-bd_dom_sf"/>
</dbReference>
<dbReference type="InterPro" id="IPR011608">
    <property type="entry name" value="PRD"/>
</dbReference>
<dbReference type="EMBL" id="QVLU01000023">
    <property type="protein sequence ID" value="RGE67574.1"/>
    <property type="molecule type" value="Genomic_DNA"/>
</dbReference>
<name>A0A3E3I0K9_9FIRM</name>
<dbReference type="InterPro" id="IPR004341">
    <property type="entry name" value="CAT_RNA-bd_dom"/>
</dbReference>
<dbReference type="Gene3D" id="1.10.1790.10">
    <property type="entry name" value="PRD domain"/>
    <property type="match status" value="2"/>
</dbReference>
<comment type="caution">
    <text evidence="3">The sequence shown here is derived from an EMBL/GenBank/DDBJ whole genome shotgun (WGS) entry which is preliminary data.</text>
</comment>
<accession>A0A3E3I0K9</accession>
<dbReference type="Pfam" id="PF03123">
    <property type="entry name" value="CAT_RBD"/>
    <property type="match status" value="1"/>
</dbReference>
<dbReference type="PANTHER" id="PTHR30185:SF15">
    <property type="entry name" value="CRYPTIC BETA-GLUCOSIDE BGL OPERON ANTITERMINATOR"/>
    <property type="match status" value="1"/>
</dbReference>
<dbReference type="Gene3D" id="2.30.24.10">
    <property type="entry name" value="CAT RNA-binding domain"/>
    <property type="match status" value="1"/>
</dbReference>
<gene>
    <name evidence="4" type="ORF">DWY69_21955</name>
    <name evidence="3" type="ORF">DXC51_18840</name>
</gene>
<reference evidence="3 6" key="1">
    <citation type="submission" date="2018-08" db="EMBL/GenBank/DDBJ databases">
        <title>A genome reference for cultivated species of the human gut microbiota.</title>
        <authorList>
            <person name="Zou Y."/>
            <person name="Xue W."/>
            <person name="Luo G."/>
        </authorList>
    </citation>
    <scope>NUCLEOTIDE SEQUENCE [LARGE SCALE GENOMIC DNA]</scope>
    <source>
        <strain evidence="4 6">AF26-4BH</strain>
        <strain evidence="3">TF05-5AC</strain>
    </source>
</reference>
<evidence type="ECO:0000256" key="1">
    <source>
        <dbReference type="ARBA" id="ARBA00022737"/>
    </source>
</evidence>